<evidence type="ECO:0000256" key="11">
    <source>
        <dbReference type="ARBA" id="ARBA00023136"/>
    </source>
</evidence>
<dbReference type="NCBIfam" id="TIGR02847">
    <property type="entry name" value="CyoD"/>
    <property type="match status" value="1"/>
</dbReference>
<protein>
    <recommendedName>
        <fullName evidence="4">Cytochrome bo(3) ubiquinol oxidase subunit 4</fullName>
    </recommendedName>
    <alternativeName>
        <fullName evidence="16">Cytochrome o ubiquinol oxidase subunit 4</fullName>
    </alternativeName>
    <alternativeName>
        <fullName evidence="13">Oxidase bo(3) subunit 4</fullName>
    </alternativeName>
    <alternativeName>
        <fullName evidence="14">Ubiquinol oxidase polypeptide IV</fullName>
    </alternativeName>
    <alternativeName>
        <fullName evidence="15">Ubiquinol oxidase subunit 4</fullName>
    </alternativeName>
</protein>
<dbReference type="InterPro" id="IPR050968">
    <property type="entry name" value="Cytochrome_c_oxidase_bac_sub4"/>
</dbReference>
<gene>
    <name evidence="17" type="primary">cyoD</name>
    <name evidence="17" type="ORF">EO081_15950</name>
</gene>
<keyword evidence="6" id="KW-1003">Cell membrane</keyword>
<comment type="subunit">
    <text evidence="3">Heterooctamer of two A chains, two B chains, two C chains and two D chains.</text>
</comment>
<accession>A0A4Q2IP05</accession>
<evidence type="ECO:0000313" key="17">
    <source>
        <dbReference type="EMBL" id="RXZ29850.1"/>
    </source>
</evidence>
<evidence type="ECO:0000256" key="7">
    <source>
        <dbReference type="ARBA" id="ARBA00022692"/>
    </source>
</evidence>
<comment type="caution">
    <text evidence="17">The sequence shown here is derived from an EMBL/GenBank/DDBJ whole genome shotgun (WGS) entry which is preliminary data.</text>
</comment>
<dbReference type="PANTHER" id="PTHR36835:SF1">
    <property type="entry name" value="CYTOCHROME BO(3) UBIQUINOL OXIDASE SUBUNIT 4"/>
    <property type="match status" value="1"/>
</dbReference>
<evidence type="ECO:0000256" key="6">
    <source>
        <dbReference type="ARBA" id="ARBA00022475"/>
    </source>
</evidence>
<dbReference type="GO" id="GO:0009319">
    <property type="term" value="C:cytochrome o ubiquinol oxidase complex"/>
    <property type="evidence" value="ECO:0007669"/>
    <property type="project" value="TreeGrafter"/>
</dbReference>
<keyword evidence="11" id="KW-0472">Membrane</keyword>
<keyword evidence="7" id="KW-0812">Transmembrane</keyword>
<evidence type="ECO:0000256" key="15">
    <source>
        <dbReference type="ARBA" id="ARBA00031887"/>
    </source>
</evidence>
<evidence type="ECO:0000256" key="5">
    <source>
        <dbReference type="ARBA" id="ARBA00022448"/>
    </source>
</evidence>
<evidence type="ECO:0000256" key="8">
    <source>
        <dbReference type="ARBA" id="ARBA00022982"/>
    </source>
</evidence>
<dbReference type="GO" id="GO:0015990">
    <property type="term" value="P:electron transport coupled proton transport"/>
    <property type="evidence" value="ECO:0007669"/>
    <property type="project" value="InterPro"/>
</dbReference>
<dbReference type="AlphaFoldDB" id="A0A4Q2IP05"/>
<dbReference type="OrthoDB" id="2375888at2"/>
<evidence type="ECO:0000256" key="3">
    <source>
        <dbReference type="ARBA" id="ARBA00011700"/>
    </source>
</evidence>
<evidence type="ECO:0000256" key="1">
    <source>
        <dbReference type="ARBA" id="ARBA00004651"/>
    </source>
</evidence>
<evidence type="ECO:0000256" key="4">
    <source>
        <dbReference type="ARBA" id="ARBA00014689"/>
    </source>
</evidence>
<evidence type="ECO:0000256" key="9">
    <source>
        <dbReference type="ARBA" id="ARBA00022989"/>
    </source>
</evidence>
<dbReference type="Pfam" id="PF03626">
    <property type="entry name" value="COX4_pro"/>
    <property type="match status" value="1"/>
</dbReference>
<dbReference type="EMBL" id="SDPT01000004">
    <property type="protein sequence ID" value="RXZ29850.1"/>
    <property type="molecule type" value="Genomic_DNA"/>
</dbReference>
<dbReference type="PANTHER" id="PTHR36835">
    <property type="entry name" value="CYTOCHROME BO(3) UBIQUINOL OXIDASE SUBUNIT 4"/>
    <property type="match status" value="1"/>
</dbReference>
<keyword evidence="5" id="KW-0813">Transport</keyword>
<name>A0A4Q2IP05_9SPHN</name>
<comment type="subcellular location">
    <subcellularLocation>
        <location evidence="1">Cell membrane</location>
        <topology evidence="1">Multi-pass membrane protein</topology>
    </subcellularLocation>
</comment>
<proteinExistence type="inferred from homology"/>
<comment type="similarity">
    <text evidence="2">Belongs to the cytochrome c oxidase bacterial subunit 4 family.</text>
</comment>
<evidence type="ECO:0000313" key="18">
    <source>
        <dbReference type="Proteomes" id="UP000292347"/>
    </source>
</evidence>
<dbReference type="GO" id="GO:0009486">
    <property type="term" value="F:cytochrome bo3 ubiquinol oxidase activity"/>
    <property type="evidence" value="ECO:0007669"/>
    <property type="project" value="InterPro"/>
</dbReference>
<keyword evidence="8" id="KW-0249">Electron transport</keyword>
<sequence length="127" mass="13480">MNDHDHGDTIPGGESPDTEGPQGATGYTVGLFLAVLLTAMSFWIASTDVIWDPAVPVAIVVLAVAQMGVHLVFFLHVTSGPDNANNIIALAFGVLIVLLVVAGSVWVMTHLNHNMHMAPADMAQHMR</sequence>
<comment type="function">
    <text evidence="12">Cytochrome bo(3) ubiquinol terminal oxidase is the component of the aerobic respiratory chain of E.coli that predominates when cells are grown at high aeration. Has proton pump activity across the membrane in addition to electron transfer, pumping 2 protons/electron.</text>
</comment>
<dbReference type="InterPro" id="IPR005171">
    <property type="entry name" value="Cyt_c_oxidase_su4_prok"/>
</dbReference>
<evidence type="ECO:0000256" key="12">
    <source>
        <dbReference type="ARBA" id="ARBA00025694"/>
    </source>
</evidence>
<keyword evidence="18" id="KW-1185">Reference proteome</keyword>
<reference evidence="17 18" key="1">
    <citation type="submission" date="2019-01" db="EMBL/GenBank/DDBJ databases">
        <title>Sphingomonas mucosissima sp. nov. and Sphingomonas desiccabilis sp. nov., from biological soil crusts in the Colorado Plateau, USA.</title>
        <authorList>
            <person name="Zhu D."/>
        </authorList>
    </citation>
    <scope>NUCLEOTIDE SEQUENCE [LARGE SCALE GENOMIC DNA]</scope>
    <source>
        <strain evidence="17 18">CP1D</strain>
    </source>
</reference>
<keyword evidence="10" id="KW-0560">Oxidoreductase</keyword>
<keyword evidence="9" id="KW-1133">Transmembrane helix</keyword>
<evidence type="ECO:0000256" key="16">
    <source>
        <dbReference type="ARBA" id="ARBA00032185"/>
    </source>
</evidence>
<dbReference type="GO" id="GO:0015078">
    <property type="term" value="F:proton transmembrane transporter activity"/>
    <property type="evidence" value="ECO:0007669"/>
    <property type="project" value="TreeGrafter"/>
</dbReference>
<evidence type="ECO:0000256" key="2">
    <source>
        <dbReference type="ARBA" id="ARBA00008079"/>
    </source>
</evidence>
<organism evidence="17 18">
    <name type="scientific">Sphingomonas desiccabilis</name>
    <dbReference type="NCBI Taxonomy" id="429134"/>
    <lineage>
        <taxon>Bacteria</taxon>
        <taxon>Pseudomonadati</taxon>
        <taxon>Pseudomonadota</taxon>
        <taxon>Alphaproteobacteria</taxon>
        <taxon>Sphingomonadales</taxon>
        <taxon>Sphingomonadaceae</taxon>
        <taxon>Sphingomonas</taxon>
    </lineage>
</organism>
<dbReference type="RefSeq" id="WP_129343400.1">
    <property type="nucleotide sequence ID" value="NZ_JACIDD010000004.1"/>
</dbReference>
<evidence type="ECO:0000256" key="14">
    <source>
        <dbReference type="ARBA" id="ARBA00030211"/>
    </source>
</evidence>
<evidence type="ECO:0000256" key="10">
    <source>
        <dbReference type="ARBA" id="ARBA00023002"/>
    </source>
</evidence>
<evidence type="ECO:0000256" key="13">
    <source>
        <dbReference type="ARBA" id="ARBA00030071"/>
    </source>
</evidence>
<dbReference type="InterPro" id="IPR014210">
    <property type="entry name" value="Cyt_o_ubiqinol_oxidase_su4"/>
</dbReference>
<dbReference type="GO" id="GO:0019646">
    <property type="term" value="P:aerobic electron transport chain"/>
    <property type="evidence" value="ECO:0007669"/>
    <property type="project" value="TreeGrafter"/>
</dbReference>
<dbReference type="GO" id="GO:0005886">
    <property type="term" value="C:plasma membrane"/>
    <property type="evidence" value="ECO:0007669"/>
    <property type="project" value="UniProtKB-SubCell"/>
</dbReference>
<dbReference type="Proteomes" id="UP000292347">
    <property type="component" value="Unassembled WGS sequence"/>
</dbReference>